<dbReference type="AlphaFoldDB" id="A0A432VWM3"/>
<evidence type="ECO:0008006" key="4">
    <source>
        <dbReference type="Google" id="ProtNLM"/>
    </source>
</evidence>
<proteinExistence type="predicted"/>
<keyword evidence="1" id="KW-0732">Signal</keyword>
<evidence type="ECO:0000313" key="3">
    <source>
        <dbReference type="Proteomes" id="UP000288395"/>
    </source>
</evidence>
<reference evidence="3" key="1">
    <citation type="journal article" date="2018" name="Front. Microbiol.">
        <title>Genome-Based Analysis Reveals the Taxonomy and Diversity of the Family Idiomarinaceae.</title>
        <authorList>
            <person name="Liu Y."/>
            <person name="Lai Q."/>
            <person name="Shao Z."/>
        </authorList>
    </citation>
    <scope>NUCLEOTIDE SEQUENCE [LARGE SCALE GENOMIC DNA]</scope>
    <source>
        <strain evidence="3">GBPy7</strain>
    </source>
</reference>
<gene>
    <name evidence="2" type="ORF">CWE08_07100</name>
</gene>
<dbReference type="Proteomes" id="UP000288395">
    <property type="component" value="Unassembled WGS sequence"/>
</dbReference>
<protein>
    <recommendedName>
        <fullName evidence="4">PepSY domain-containing protein</fullName>
    </recommendedName>
</protein>
<organism evidence="2 3">
    <name type="scientific">Aliidiomarina iranensis</name>
    <dbReference type="NCBI Taxonomy" id="1434071"/>
    <lineage>
        <taxon>Bacteria</taxon>
        <taxon>Pseudomonadati</taxon>
        <taxon>Pseudomonadota</taxon>
        <taxon>Gammaproteobacteria</taxon>
        <taxon>Alteromonadales</taxon>
        <taxon>Idiomarinaceae</taxon>
        <taxon>Aliidiomarina</taxon>
    </lineage>
</organism>
<comment type="caution">
    <text evidence="2">The sequence shown here is derived from an EMBL/GenBank/DDBJ whole genome shotgun (WGS) entry which is preliminary data.</text>
</comment>
<dbReference type="OrthoDB" id="7595029at2"/>
<evidence type="ECO:0000256" key="1">
    <source>
        <dbReference type="SAM" id="SignalP"/>
    </source>
</evidence>
<dbReference type="EMBL" id="PIPJ01000004">
    <property type="protein sequence ID" value="RUO20861.1"/>
    <property type="molecule type" value="Genomic_DNA"/>
</dbReference>
<name>A0A432VWM3_9GAMM</name>
<keyword evidence="3" id="KW-1185">Reference proteome</keyword>
<feature type="signal peptide" evidence="1">
    <location>
        <begin position="1"/>
        <end position="21"/>
    </location>
</feature>
<sequence>MKKVTLSIATLILAASASVYAVTQQTTESANHNRLMSILNDNGFSHVTEIEWESRDRIGVEGFIGDGWFVEQRFNSNNEIERDEREKLVISPWGMEASQVQQAIDRGVAEGMVRFDELEVNSRGQIELDGYNANGREIELKFMLSDLQ</sequence>
<feature type="chain" id="PRO_5019474328" description="PepSY domain-containing protein" evidence="1">
    <location>
        <begin position="22"/>
        <end position="148"/>
    </location>
</feature>
<accession>A0A432VWM3</accession>
<evidence type="ECO:0000313" key="2">
    <source>
        <dbReference type="EMBL" id="RUO20861.1"/>
    </source>
</evidence>
<dbReference type="RefSeq" id="WP_126767090.1">
    <property type="nucleotide sequence ID" value="NZ_PIPJ01000004.1"/>
</dbReference>